<keyword evidence="9" id="KW-0067">ATP-binding</keyword>
<evidence type="ECO:0000256" key="3">
    <source>
        <dbReference type="ARBA" id="ARBA00023242"/>
    </source>
</evidence>
<evidence type="ECO:0000259" key="8">
    <source>
        <dbReference type="PROSITE" id="PS51194"/>
    </source>
</evidence>
<organism evidence="9 10">
    <name type="scientific">Symbiodinium microadriaticum</name>
    <name type="common">Dinoflagellate</name>
    <name type="synonym">Zooxanthella microadriatica</name>
    <dbReference type="NCBI Taxonomy" id="2951"/>
    <lineage>
        <taxon>Eukaryota</taxon>
        <taxon>Sar</taxon>
        <taxon>Alveolata</taxon>
        <taxon>Dinophyceae</taxon>
        <taxon>Suessiales</taxon>
        <taxon>Symbiodiniaceae</taxon>
        <taxon>Symbiodinium</taxon>
    </lineage>
</organism>
<dbReference type="InterPro" id="IPR002464">
    <property type="entry name" value="DNA/RNA_helicase_DEAH_CS"/>
</dbReference>
<dbReference type="AlphaFoldDB" id="A0A1Q9CAE4"/>
<feature type="region of interest" description="Disordered" evidence="6">
    <location>
        <begin position="153"/>
        <end position="210"/>
    </location>
</feature>
<dbReference type="GO" id="GO:0071013">
    <property type="term" value="C:catalytic step 2 spliceosome"/>
    <property type="evidence" value="ECO:0007669"/>
    <property type="project" value="TreeGrafter"/>
</dbReference>
<evidence type="ECO:0000256" key="5">
    <source>
        <dbReference type="SAM" id="Coils"/>
    </source>
</evidence>
<keyword evidence="9" id="KW-0347">Helicase</keyword>
<feature type="domain" description="Helicase ATP-binding" evidence="7">
    <location>
        <begin position="593"/>
        <end position="756"/>
    </location>
</feature>
<dbReference type="GO" id="GO:0003724">
    <property type="term" value="F:RNA helicase activity"/>
    <property type="evidence" value="ECO:0007669"/>
    <property type="project" value="UniProtKB-EC"/>
</dbReference>
<dbReference type="Gene3D" id="3.40.50.300">
    <property type="entry name" value="P-loop containing nucleotide triphosphate hydrolases"/>
    <property type="match status" value="2"/>
</dbReference>
<keyword evidence="10" id="KW-1185">Reference proteome</keyword>
<dbReference type="PANTHER" id="PTHR18934:SF83">
    <property type="entry name" value="PRE-MRNA-SPLICING FACTOR ATP-DEPENDENT RNA HELICASE DHX16"/>
    <property type="match status" value="1"/>
</dbReference>
<keyword evidence="5" id="KW-0175">Coiled coil</keyword>
<dbReference type="SMART" id="SM00487">
    <property type="entry name" value="DEXDc"/>
    <property type="match status" value="1"/>
</dbReference>
<evidence type="ECO:0000256" key="6">
    <source>
        <dbReference type="SAM" id="MobiDB-lite"/>
    </source>
</evidence>
<dbReference type="OrthoDB" id="10253254at2759"/>
<feature type="domain" description="Helicase C-terminal" evidence="8">
    <location>
        <begin position="781"/>
        <end position="900"/>
    </location>
</feature>
<dbReference type="EMBL" id="LSRX01001439">
    <property type="protein sequence ID" value="OLP79878.1"/>
    <property type="molecule type" value="Genomic_DNA"/>
</dbReference>
<evidence type="ECO:0000256" key="1">
    <source>
        <dbReference type="ARBA" id="ARBA00004123"/>
    </source>
</evidence>
<comment type="catalytic activity">
    <reaction evidence="4">
        <text>ATP + H2O = ADP + phosphate + H(+)</text>
        <dbReference type="Rhea" id="RHEA:13065"/>
        <dbReference type="ChEBI" id="CHEBI:15377"/>
        <dbReference type="ChEBI" id="CHEBI:15378"/>
        <dbReference type="ChEBI" id="CHEBI:30616"/>
        <dbReference type="ChEBI" id="CHEBI:43474"/>
        <dbReference type="ChEBI" id="CHEBI:456216"/>
        <dbReference type="EC" id="3.6.4.13"/>
    </reaction>
</comment>
<dbReference type="PROSITE" id="PS51194">
    <property type="entry name" value="HELICASE_CTER"/>
    <property type="match status" value="1"/>
</dbReference>
<name>A0A1Q9CAE4_SYMMI</name>
<dbReference type="FunFam" id="3.40.50.300:FF:000726">
    <property type="entry name" value="Pre-mRNA-splicing factor ATP-dependent RNA helicase"/>
    <property type="match status" value="1"/>
</dbReference>
<keyword evidence="2" id="KW-0378">Hydrolase</keyword>
<keyword evidence="3" id="KW-0539">Nucleus</keyword>
<evidence type="ECO:0000256" key="2">
    <source>
        <dbReference type="ARBA" id="ARBA00022801"/>
    </source>
</evidence>
<dbReference type="GO" id="GO:0005684">
    <property type="term" value="C:U2-type spliceosomal complex"/>
    <property type="evidence" value="ECO:0007669"/>
    <property type="project" value="UniProtKB-ARBA"/>
</dbReference>
<dbReference type="Proteomes" id="UP000186817">
    <property type="component" value="Unassembled WGS sequence"/>
</dbReference>
<protein>
    <submittedName>
        <fullName evidence="9">Putative pre-mRNA-splicing factor ATP-dependent RNA helicase DHX16</fullName>
    </submittedName>
</protein>
<dbReference type="SUPFAM" id="SSF52540">
    <property type="entry name" value="P-loop containing nucleoside triphosphate hydrolases"/>
    <property type="match status" value="1"/>
</dbReference>
<feature type="compositionally biased region" description="Basic and acidic residues" evidence="6">
    <location>
        <begin position="155"/>
        <end position="183"/>
    </location>
</feature>
<dbReference type="PANTHER" id="PTHR18934">
    <property type="entry name" value="ATP-DEPENDENT RNA HELICASE"/>
    <property type="match status" value="1"/>
</dbReference>
<dbReference type="Pfam" id="PF00271">
    <property type="entry name" value="Helicase_C"/>
    <property type="match status" value="1"/>
</dbReference>
<gene>
    <name evidence="9" type="primary">dhx16</name>
    <name evidence="9" type="ORF">AK812_SmicGene39784</name>
</gene>
<sequence>MRAAAQGDMVDMLPVASSKEEPLLMRSYKIVCGRADMRAAAQGDMVDMLPVASSKEEPLLMRSYKIVCGRADMRAAAQGDMVDMLPVASSKEEPLLMRSYKIVCGRADMRAAAQGDMVDMLPVVLASVGLASSVSHCCFWVHLKLHLIMASVDKPPSDSKEDQRARDKRERDELHERIIERERQSKRHVAGSSRNEEPAQGQKQFEFQNEEERREAIDHIRLMARRKYLGEREVKISDLRGRQVSDAEWLLKGEKLSSSEQQYIELERELYDVTKQRIEERGLERQDTYNMPDTYDDEEMSAKGRDKRFAVLEQRYQQTYDEKWQKNEEEQLEDTTVNKAVAKYGAQKGRKENKDKTQYELILEDAVEFGEAEVVGGNFKAPTIAEGPKAEASSDEDEKDMNVPKAVRDARADKMLKKEADKLLKDRKSLPVYLYKAFHAEFEKALSELFEKYDEIQEQAARTVHEGGSGAVPNQTACSASLGNGGTFRFTTLFLHDLRWRPWPTTPVNRAFIRLQMDTYYAEGPPKEVPFHITIVSEGFDDHLLSKAGRLKRISPEEPVFALIMAASRADGAEDIAGFKRLLLTFTCKAPLLEAVRDYQVLIIVGETGSGKTTQIPQYLHEVGYSKIGKIGCTQPRRVAAMSVAARVAKEYGCKIGHEVGYNIRFEDCTTDRTIIEYMTDGMLLRSFLHEPDMASYSVMMVDEAHERTLHTDVLFGLVKDVARFRQDLKLIISSATLDAEKFSEYFDNAPIFNVPGRRYPVSIHYTKAPEANYLDACVITVLQIHLTQGSGDVLVFFTGQQEIEEAMDLLSFKTRGMGTAMGELLVLPIYANLPTDMQAKIFEKTPDGARKVVLATNIAETSITIDNIVYVIDPGFCKQNSFNPRTGMEPAAQIFPGVG</sequence>
<evidence type="ECO:0000313" key="10">
    <source>
        <dbReference type="Proteomes" id="UP000186817"/>
    </source>
</evidence>
<proteinExistence type="predicted"/>
<comment type="caution">
    <text evidence="9">The sequence shown here is derived from an EMBL/GenBank/DDBJ whole genome shotgun (WGS) entry which is preliminary data.</text>
</comment>
<dbReference type="InterPro" id="IPR001650">
    <property type="entry name" value="Helicase_C-like"/>
</dbReference>
<comment type="subcellular location">
    <subcellularLocation>
        <location evidence="1">Nucleus</location>
    </subcellularLocation>
</comment>
<evidence type="ECO:0000313" key="9">
    <source>
        <dbReference type="EMBL" id="OLP79878.1"/>
    </source>
</evidence>
<feature type="coiled-coil region" evidence="5">
    <location>
        <begin position="439"/>
        <end position="466"/>
    </location>
</feature>
<dbReference type="SMART" id="SM00490">
    <property type="entry name" value="HELICc"/>
    <property type="match status" value="1"/>
</dbReference>
<dbReference type="GO" id="GO:0016787">
    <property type="term" value="F:hydrolase activity"/>
    <property type="evidence" value="ECO:0007669"/>
    <property type="project" value="UniProtKB-KW"/>
</dbReference>
<keyword evidence="9" id="KW-0547">Nucleotide-binding</keyword>
<dbReference type="PROSITE" id="PS00690">
    <property type="entry name" value="DEAH_ATP_HELICASE"/>
    <property type="match status" value="1"/>
</dbReference>
<evidence type="ECO:0000256" key="4">
    <source>
        <dbReference type="ARBA" id="ARBA00047984"/>
    </source>
</evidence>
<accession>A0A1Q9CAE4</accession>
<dbReference type="PROSITE" id="PS51192">
    <property type="entry name" value="HELICASE_ATP_BIND_1"/>
    <property type="match status" value="1"/>
</dbReference>
<dbReference type="InterPro" id="IPR014001">
    <property type="entry name" value="Helicase_ATP-bd"/>
</dbReference>
<reference evidence="9 10" key="1">
    <citation type="submission" date="2016-02" db="EMBL/GenBank/DDBJ databases">
        <title>Genome analysis of coral dinoflagellate symbionts highlights evolutionary adaptations to a symbiotic lifestyle.</title>
        <authorList>
            <person name="Aranda M."/>
            <person name="Li Y."/>
            <person name="Liew Y.J."/>
            <person name="Baumgarten S."/>
            <person name="Simakov O."/>
            <person name="Wilson M."/>
            <person name="Piel J."/>
            <person name="Ashoor H."/>
            <person name="Bougouffa S."/>
            <person name="Bajic V.B."/>
            <person name="Ryu T."/>
            <person name="Ravasi T."/>
            <person name="Bayer T."/>
            <person name="Micklem G."/>
            <person name="Kim H."/>
            <person name="Bhak J."/>
            <person name="Lajeunesse T.C."/>
            <person name="Voolstra C.R."/>
        </authorList>
    </citation>
    <scope>NUCLEOTIDE SEQUENCE [LARGE SCALE GENOMIC DNA]</scope>
    <source>
        <strain evidence="9 10">CCMP2467</strain>
    </source>
</reference>
<dbReference type="InterPro" id="IPR027417">
    <property type="entry name" value="P-loop_NTPase"/>
</dbReference>
<dbReference type="CDD" id="cd18791">
    <property type="entry name" value="SF2_C_RHA"/>
    <property type="match status" value="1"/>
</dbReference>
<evidence type="ECO:0000259" key="7">
    <source>
        <dbReference type="PROSITE" id="PS51192"/>
    </source>
</evidence>
<dbReference type="GO" id="GO:0003723">
    <property type="term" value="F:RNA binding"/>
    <property type="evidence" value="ECO:0007669"/>
    <property type="project" value="TreeGrafter"/>
</dbReference>